<organism evidence="3 4">
    <name type="scientific">Amycolatopsis suaedae</name>
    <dbReference type="NCBI Taxonomy" id="2510978"/>
    <lineage>
        <taxon>Bacteria</taxon>
        <taxon>Bacillati</taxon>
        <taxon>Actinomycetota</taxon>
        <taxon>Actinomycetes</taxon>
        <taxon>Pseudonocardiales</taxon>
        <taxon>Pseudonocardiaceae</taxon>
        <taxon>Amycolatopsis</taxon>
    </lineage>
</organism>
<protein>
    <submittedName>
        <fullName evidence="3">DUF3558 domain-containing protein</fullName>
    </submittedName>
</protein>
<keyword evidence="4" id="KW-1185">Reference proteome</keyword>
<evidence type="ECO:0000256" key="1">
    <source>
        <dbReference type="SAM" id="MobiDB-lite"/>
    </source>
</evidence>
<feature type="signal peptide" evidence="2">
    <location>
        <begin position="1"/>
        <end position="19"/>
    </location>
</feature>
<proteinExistence type="predicted"/>
<feature type="region of interest" description="Disordered" evidence="1">
    <location>
        <begin position="15"/>
        <end position="48"/>
    </location>
</feature>
<accession>A0A4Q7J8G5</accession>
<evidence type="ECO:0000256" key="2">
    <source>
        <dbReference type="SAM" id="SignalP"/>
    </source>
</evidence>
<dbReference type="Proteomes" id="UP000292003">
    <property type="component" value="Unassembled WGS sequence"/>
</dbReference>
<dbReference type="InterPro" id="IPR024520">
    <property type="entry name" value="DUF3558"/>
</dbReference>
<keyword evidence="2" id="KW-0732">Signal</keyword>
<comment type="caution">
    <text evidence="3">The sequence shown here is derived from an EMBL/GenBank/DDBJ whole genome shotgun (WGS) entry which is preliminary data.</text>
</comment>
<name>A0A4Q7J8G5_9PSEU</name>
<dbReference type="AlphaFoldDB" id="A0A4Q7J8G5"/>
<reference evidence="3 4" key="1">
    <citation type="submission" date="2019-02" db="EMBL/GenBank/DDBJ databases">
        <title>Draft genome sequence of Amycolatopsis sp. 8-3EHSu isolated from roots of Suaeda maritima.</title>
        <authorList>
            <person name="Duangmal K."/>
            <person name="Chantavorakit T."/>
        </authorList>
    </citation>
    <scope>NUCLEOTIDE SEQUENCE [LARGE SCALE GENOMIC DNA]</scope>
    <source>
        <strain evidence="3 4">8-3EHSu</strain>
    </source>
</reference>
<sequence>MAAVAALAVVAGCSGGSTAGTAQPAPPPPAESPSQPSIARPLDPSRFLSDPCTLVSPQALSELGFTEPGKPKTEGSASVLGGPGCEWLIGREGIGLSVAVQTPNRDRGTGGLAGVRAALERGQLRFSEPGPDIDGYPSVYAGLVDGRDSGRCTLWVGIADDLTFTATSVNRNRQQSCDAAGKLAAAVVGTLKQS</sequence>
<evidence type="ECO:0000313" key="4">
    <source>
        <dbReference type="Proteomes" id="UP000292003"/>
    </source>
</evidence>
<evidence type="ECO:0000313" key="3">
    <source>
        <dbReference type="EMBL" id="RZQ63990.1"/>
    </source>
</evidence>
<dbReference type="EMBL" id="SFCC01000005">
    <property type="protein sequence ID" value="RZQ63990.1"/>
    <property type="molecule type" value="Genomic_DNA"/>
</dbReference>
<dbReference type="Pfam" id="PF12079">
    <property type="entry name" value="DUF3558"/>
    <property type="match status" value="1"/>
</dbReference>
<gene>
    <name evidence="3" type="ORF">EWH70_11175</name>
</gene>
<feature type="chain" id="PRO_5039464484" evidence="2">
    <location>
        <begin position="20"/>
        <end position="194"/>
    </location>
</feature>
<dbReference type="OrthoDB" id="3637277at2"/>